<evidence type="ECO:0000313" key="1">
    <source>
        <dbReference type="EMBL" id="KKM19851.1"/>
    </source>
</evidence>
<gene>
    <name evidence="1" type="ORF">LCGC14_1651420</name>
</gene>
<name>A0A0F9HWP8_9ZZZZ</name>
<accession>A0A0F9HWP8</accession>
<dbReference type="EMBL" id="LAZR01013894">
    <property type="protein sequence ID" value="KKM19851.1"/>
    <property type="molecule type" value="Genomic_DNA"/>
</dbReference>
<feature type="non-terminal residue" evidence="1">
    <location>
        <position position="1"/>
    </location>
</feature>
<dbReference type="AlphaFoldDB" id="A0A0F9HWP8"/>
<reference evidence="1" key="1">
    <citation type="journal article" date="2015" name="Nature">
        <title>Complex archaea that bridge the gap between prokaryotes and eukaryotes.</title>
        <authorList>
            <person name="Spang A."/>
            <person name="Saw J.H."/>
            <person name="Jorgensen S.L."/>
            <person name="Zaremba-Niedzwiedzka K."/>
            <person name="Martijn J."/>
            <person name="Lind A.E."/>
            <person name="van Eijk R."/>
            <person name="Schleper C."/>
            <person name="Guy L."/>
            <person name="Ettema T.J."/>
        </authorList>
    </citation>
    <scope>NUCLEOTIDE SEQUENCE</scope>
</reference>
<comment type="caution">
    <text evidence="1">The sequence shown here is derived from an EMBL/GenBank/DDBJ whole genome shotgun (WGS) entry which is preliminary data.</text>
</comment>
<proteinExistence type="predicted"/>
<protein>
    <submittedName>
        <fullName evidence="1">Uncharacterized protein</fullName>
    </submittedName>
</protein>
<organism evidence="1">
    <name type="scientific">marine sediment metagenome</name>
    <dbReference type="NCBI Taxonomy" id="412755"/>
    <lineage>
        <taxon>unclassified sequences</taxon>
        <taxon>metagenomes</taxon>
        <taxon>ecological metagenomes</taxon>
    </lineage>
</organism>
<sequence length="24" mass="2886">HLEEGFKRLKDFLSKKEGQVQLQK</sequence>